<sequence>MQLRKMMQIVSCFSCGRCWILVIYSGIKISVC</sequence>
<accession>A0A0A9HB00</accession>
<name>A0A0A9HB00_ARUDO</name>
<protein>
    <submittedName>
        <fullName evidence="1">Uncharacterized protein</fullName>
    </submittedName>
</protein>
<dbReference type="EMBL" id="GBRH01163964">
    <property type="protein sequence ID" value="JAE33932.1"/>
    <property type="molecule type" value="Transcribed_RNA"/>
</dbReference>
<dbReference type="AlphaFoldDB" id="A0A0A9HB00"/>
<proteinExistence type="predicted"/>
<organism evidence="1">
    <name type="scientific">Arundo donax</name>
    <name type="common">Giant reed</name>
    <name type="synonym">Donax arundinaceus</name>
    <dbReference type="NCBI Taxonomy" id="35708"/>
    <lineage>
        <taxon>Eukaryota</taxon>
        <taxon>Viridiplantae</taxon>
        <taxon>Streptophyta</taxon>
        <taxon>Embryophyta</taxon>
        <taxon>Tracheophyta</taxon>
        <taxon>Spermatophyta</taxon>
        <taxon>Magnoliopsida</taxon>
        <taxon>Liliopsida</taxon>
        <taxon>Poales</taxon>
        <taxon>Poaceae</taxon>
        <taxon>PACMAD clade</taxon>
        <taxon>Arundinoideae</taxon>
        <taxon>Arundineae</taxon>
        <taxon>Arundo</taxon>
    </lineage>
</organism>
<reference evidence="1" key="1">
    <citation type="submission" date="2014-09" db="EMBL/GenBank/DDBJ databases">
        <authorList>
            <person name="Magalhaes I.L.F."/>
            <person name="Oliveira U."/>
            <person name="Santos F.R."/>
            <person name="Vidigal T.H.D.A."/>
            <person name="Brescovit A.D."/>
            <person name="Santos A.J."/>
        </authorList>
    </citation>
    <scope>NUCLEOTIDE SEQUENCE</scope>
    <source>
        <tissue evidence="1">Shoot tissue taken approximately 20 cm above the soil surface</tissue>
    </source>
</reference>
<evidence type="ECO:0000313" key="1">
    <source>
        <dbReference type="EMBL" id="JAE33932.1"/>
    </source>
</evidence>
<reference evidence="1" key="2">
    <citation type="journal article" date="2015" name="Data Brief">
        <title>Shoot transcriptome of the giant reed, Arundo donax.</title>
        <authorList>
            <person name="Barrero R.A."/>
            <person name="Guerrero F.D."/>
            <person name="Moolhuijzen P."/>
            <person name="Goolsby J.A."/>
            <person name="Tidwell J."/>
            <person name="Bellgard S.E."/>
            <person name="Bellgard M.I."/>
        </authorList>
    </citation>
    <scope>NUCLEOTIDE SEQUENCE</scope>
    <source>
        <tissue evidence="1">Shoot tissue taken approximately 20 cm above the soil surface</tissue>
    </source>
</reference>